<name>A0AAN7T8S0_9PEZI</name>
<dbReference type="InterPro" id="IPR001810">
    <property type="entry name" value="F-box_dom"/>
</dbReference>
<dbReference type="PROSITE" id="PS50181">
    <property type="entry name" value="FBOX"/>
    <property type="match status" value="1"/>
</dbReference>
<organism evidence="3 4">
    <name type="scientific">Meristemomyces frigidus</name>
    <dbReference type="NCBI Taxonomy" id="1508187"/>
    <lineage>
        <taxon>Eukaryota</taxon>
        <taxon>Fungi</taxon>
        <taxon>Dikarya</taxon>
        <taxon>Ascomycota</taxon>
        <taxon>Pezizomycotina</taxon>
        <taxon>Dothideomycetes</taxon>
        <taxon>Dothideomycetidae</taxon>
        <taxon>Mycosphaerellales</taxon>
        <taxon>Teratosphaeriaceae</taxon>
        <taxon>Meristemomyces</taxon>
    </lineage>
</organism>
<evidence type="ECO:0000313" key="4">
    <source>
        <dbReference type="Proteomes" id="UP001310890"/>
    </source>
</evidence>
<dbReference type="InterPro" id="IPR036047">
    <property type="entry name" value="F-box-like_dom_sf"/>
</dbReference>
<accession>A0AAN7T8S0</accession>
<feature type="compositionally biased region" description="Basic residues" evidence="1">
    <location>
        <begin position="1"/>
        <end position="10"/>
    </location>
</feature>
<evidence type="ECO:0000259" key="2">
    <source>
        <dbReference type="PROSITE" id="PS50181"/>
    </source>
</evidence>
<reference evidence="3" key="1">
    <citation type="submission" date="2023-08" db="EMBL/GenBank/DDBJ databases">
        <title>Black Yeasts Isolated from many extreme environments.</title>
        <authorList>
            <person name="Coleine C."/>
            <person name="Stajich J.E."/>
            <person name="Selbmann L."/>
        </authorList>
    </citation>
    <scope>NUCLEOTIDE SEQUENCE</scope>
    <source>
        <strain evidence="3">CCFEE 5401</strain>
    </source>
</reference>
<dbReference type="AlphaFoldDB" id="A0AAN7T8S0"/>
<comment type="caution">
    <text evidence="3">The sequence shown here is derived from an EMBL/GenBank/DDBJ whole genome shotgun (WGS) entry which is preliminary data.</text>
</comment>
<dbReference type="SUPFAM" id="SSF81383">
    <property type="entry name" value="F-box domain"/>
    <property type="match status" value="1"/>
</dbReference>
<gene>
    <name evidence="3" type="ORF">LTR62_002150</name>
</gene>
<dbReference type="Proteomes" id="UP001310890">
    <property type="component" value="Unassembled WGS sequence"/>
</dbReference>
<protein>
    <recommendedName>
        <fullName evidence="2">F-box domain-containing protein</fullName>
    </recommendedName>
</protein>
<dbReference type="EMBL" id="JAVRRL010000154">
    <property type="protein sequence ID" value="KAK5105788.1"/>
    <property type="molecule type" value="Genomic_DNA"/>
</dbReference>
<sequence length="521" mass="58096">MVYRASKRTKKETPSAKAKPTTITDLPDEILLHILPFLPISSVLSLRQANSLLEPACTTAISESVRTLYIHPSPKSLLKAIEICGHPVLGKGIMEVVLLGRVLWRSVTKTWPMYRFYTGGSWGSTTAGTRHWLGRFRPWPLQYPVSARRGSSASATAAMHSLSLSQAEPATRNGFHGAYKPLVTALASLPKLRSLRFSEHCNTPGFNQITAHVLQRHAESSAETRAPRKHNNMITARADVEVLLGLFTTPGLLFHHLTITTELLFAPGQPGKSHDRESRFHGQPFITPGAAERLAGLSSLELHFDHGWDCDAAWHHFCRALVTGATQLERLRLVYRPVSSVLSFRSFRGDHSVYAIFGLADHWYEPRQGLLHLARLKSFTLIVDFIHLHASTLETVDFHNVTFGPTDAFPVTPPSIRMVPNAIMKSAIAALQLCEHVRNVKWTVDHVQHHERCELKHNEHFAACDKWMCGRYSLFYGTKSLRQEVVLMEEVAEKWGVGLDSAGKGRDFGIVVWQGPVGGAM</sequence>
<feature type="region of interest" description="Disordered" evidence="1">
    <location>
        <begin position="1"/>
        <end position="20"/>
    </location>
</feature>
<feature type="domain" description="F-box" evidence="2">
    <location>
        <begin position="20"/>
        <end position="68"/>
    </location>
</feature>
<proteinExistence type="predicted"/>
<evidence type="ECO:0000256" key="1">
    <source>
        <dbReference type="SAM" id="MobiDB-lite"/>
    </source>
</evidence>
<evidence type="ECO:0000313" key="3">
    <source>
        <dbReference type="EMBL" id="KAK5105788.1"/>
    </source>
</evidence>